<dbReference type="Pfam" id="PF05235">
    <property type="entry name" value="CHAD"/>
    <property type="match status" value="1"/>
</dbReference>
<feature type="domain" description="CHAD" evidence="2">
    <location>
        <begin position="42"/>
        <end position="292"/>
    </location>
</feature>
<reference evidence="3 4" key="1">
    <citation type="submission" date="2017-11" db="EMBL/GenBank/DDBJ databases">
        <title>Rhodohalobacter 15182 sp. nov., isolated from a salt lake.</title>
        <authorList>
            <person name="Han S."/>
        </authorList>
    </citation>
    <scope>NUCLEOTIDE SEQUENCE [LARGE SCALE GENOMIC DNA]</scope>
    <source>
        <strain evidence="3 4">15182</strain>
    </source>
</reference>
<proteinExistence type="predicted"/>
<dbReference type="PANTHER" id="PTHR39339">
    <property type="entry name" value="SLR1444 PROTEIN"/>
    <property type="match status" value="1"/>
</dbReference>
<keyword evidence="1" id="KW-0175">Coiled coil</keyword>
<evidence type="ECO:0000256" key="1">
    <source>
        <dbReference type="SAM" id="Coils"/>
    </source>
</evidence>
<dbReference type="AlphaFoldDB" id="A0A2N0VLY0"/>
<evidence type="ECO:0000313" key="3">
    <source>
        <dbReference type="EMBL" id="PKD45217.1"/>
    </source>
</evidence>
<evidence type="ECO:0000259" key="2">
    <source>
        <dbReference type="SMART" id="SM00880"/>
    </source>
</evidence>
<dbReference type="SMART" id="SM00880">
    <property type="entry name" value="CHAD"/>
    <property type="match status" value="1"/>
</dbReference>
<feature type="coiled-coil region" evidence="1">
    <location>
        <begin position="127"/>
        <end position="161"/>
    </location>
</feature>
<dbReference type="PANTHER" id="PTHR39339:SF1">
    <property type="entry name" value="CHAD DOMAIN-CONTAINING PROTEIN"/>
    <property type="match status" value="1"/>
</dbReference>
<comment type="caution">
    <text evidence="3">The sequence shown here is derived from an EMBL/GenBank/DDBJ whole genome shotgun (WGS) entry which is preliminary data.</text>
</comment>
<organism evidence="3 4">
    <name type="scientific">Rhodohalobacter barkolensis</name>
    <dbReference type="NCBI Taxonomy" id="2053187"/>
    <lineage>
        <taxon>Bacteria</taxon>
        <taxon>Pseudomonadati</taxon>
        <taxon>Balneolota</taxon>
        <taxon>Balneolia</taxon>
        <taxon>Balneolales</taxon>
        <taxon>Balneolaceae</taxon>
        <taxon>Rhodohalobacter</taxon>
    </lineage>
</organism>
<protein>
    <recommendedName>
        <fullName evidence="2">CHAD domain-containing protein</fullName>
    </recommendedName>
</protein>
<dbReference type="Gene3D" id="1.40.20.10">
    <property type="entry name" value="CHAD domain"/>
    <property type="match status" value="1"/>
</dbReference>
<dbReference type="EMBL" id="PISP01000001">
    <property type="protein sequence ID" value="PKD45217.1"/>
    <property type="molecule type" value="Genomic_DNA"/>
</dbReference>
<gene>
    <name evidence="3" type="ORF">CWD77_07155</name>
</gene>
<dbReference type="Proteomes" id="UP000233398">
    <property type="component" value="Unassembled WGS sequence"/>
</dbReference>
<accession>A0A2N0VLY0</accession>
<sequence>MLSTIRWICRFYKIVDTKPFVIPDIPLKKHLKRELLHATELIRAELLCSVRKHRTDIVESTHLTRKRLKLFRAFFKLLKECGDRKELKELNTTFRKWGQSLSELRDVHVHKLFIEEVIANPSEVISTNLLQEIREIARQQVDQMEQRLVAEGDLFKNMERQIDNYSLIHTFIESNQFDAACILKGFKVSFQKSHQAFIEAESSKLSEPFHEWRKRLKDVQYQLDLLRSHQKHINVSVSDVEQICEILGKDQDLNNFIHWMDKLNLNTKSVKDWVLSLRKSQHGLKHQLIAEGNRFYKHSSI</sequence>
<keyword evidence="4" id="KW-1185">Reference proteome</keyword>
<dbReference type="InterPro" id="IPR038186">
    <property type="entry name" value="CHAD_dom_sf"/>
</dbReference>
<dbReference type="InterPro" id="IPR007899">
    <property type="entry name" value="CHAD_dom"/>
</dbReference>
<name>A0A2N0VLY0_9BACT</name>
<evidence type="ECO:0000313" key="4">
    <source>
        <dbReference type="Proteomes" id="UP000233398"/>
    </source>
</evidence>
<dbReference type="OrthoDB" id="9810907at2"/>